<proteinExistence type="predicted"/>
<name>A0AAV3XQA1_9CYAN</name>
<evidence type="ECO:0000313" key="3">
    <source>
        <dbReference type="Proteomes" id="UP001050975"/>
    </source>
</evidence>
<accession>A0AAV3XQA1</accession>
<gene>
    <name evidence="2" type="ORF">MiSe_93980</name>
</gene>
<organism evidence="2 3">
    <name type="scientific">Microseira wollei NIES-4236</name>
    <dbReference type="NCBI Taxonomy" id="2530354"/>
    <lineage>
        <taxon>Bacteria</taxon>
        <taxon>Bacillati</taxon>
        <taxon>Cyanobacteriota</taxon>
        <taxon>Cyanophyceae</taxon>
        <taxon>Oscillatoriophycideae</taxon>
        <taxon>Aerosakkonematales</taxon>
        <taxon>Aerosakkonemataceae</taxon>
        <taxon>Microseira</taxon>
    </lineage>
</organism>
<dbReference type="Gene3D" id="3.40.47.10">
    <property type="match status" value="1"/>
</dbReference>
<sequence length="135" mass="15212">MDFQVSNIIRFDETGFVLDEQVTTLVPPLVVDSVVKPMLSKHSLLPENILEWSLHQGGTKVLSEFTKPEILGLSDAQIARSKEFFKNFGNMSSPSCFLVFDSFFKEECQDQLGKLGMVVSFGAGLYQFSLLYCWT</sequence>
<protein>
    <submittedName>
        <fullName evidence="2">3-Oxoacyl-(Acyl-carrier-protein (ACP)) synthase III domain protein</fullName>
    </submittedName>
</protein>
<dbReference type="Proteomes" id="UP001050975">
    <property type="component" value="Unassembled WGS sequence"/>
</dbReference>
<dbReference type="AlphaFoldDB" id="A0AAV3XQA1"/>
<feature type="domain" description="Chalcone/stilbene synthase C-terminal" evidence="1">
    <location>
        <begin position="31"/>
        <end position="126"/>
    </location>
</feature>
<reference evidence="2" key="1">
    <citation type="submission" date="2019-10" db="EMBL/GenBank/DDBJ databases">
        <title>Draft genome sequece of Microseira wollei NIES-4236.</title>
        <authorList>
            <person name="Yamaguchi H."/>
            <person name="Suzuki S."/>
            <person name="Kawachi M."/>
        </authorList>
    </citation>
    <scope>NUCLEOTIDE SEQUENCE</scope>
    <source>
        <strain evidence="2">NIES-4236</strain>
    </source>
</reference>
<evidence type="ECO:0000259" key="1">
    <source>
        <dbReference type="Pfam" id="PF02797"/>
    </source>
</evidence>
<dbReference type="Pfam" id="PF02797">
    <property type="entry name" value="Chal_sti_synt_C"/>
    <property type="match status" value="1"/>
</dbReference>
<keyword evidence="3" id="KW-1185">Reference proteome</keyword>
<dbReference type="GO" id="GO:0016746">
    <property type="term" value="F:acyltransferase activity"/>
    <property type="evidence" value="ECO:0007669"/>
    <property type="project" value="InterPro"/>
</dbReference>
<dbReference type="SUPFAM" id="SSF53901">
    <property type="entry name" value="Thiolase-like"/>
    <property type="match status" value="1"/>
</dbReference>
<dbReference type="EMBL" id="BLAY01000417">
    <property type="protein sequence ID" value="GET44568.1"/>
    <property type="molecule type" value="Genomic_DNA"/>
</dbReference>
<comment type="caution">
    <text evidence="2">The sequence shown here is derived from an EMBL/GenBank/DDBJ whole genome shotgun (WGS) entry which is preliminary data.</text>
</comment>
<dbReference type="InterPro" id="IPR016039">
    <property type="entry name" value="Thiolase-like"/>
</dbReference>
<dbReference type="InterPro" id="IPR012328">
    <property type="entry name" value="Chalcone/stilbene_synt_C"/>
</dbReference>
<evidence type="ECO:0000313" key="2">
    <source>
        <dbReference type="EMBL" id="GET44568.1"/>
    </source>
</evidence>